<evidence type="ECO:0000313" key="2">
    <source>
        <dbReference type="Proteomes" id="UP001497644"/>
    </source>
</evidence>
<reference evidence="1" key="1">
    <citation type="submission" date="2024-04" db="EMBL/GenBank/DDBJ databases">
        <authorList>
            <consortium name="Molecular Ecology Group"/>
        </authorList>
    </citation>
    <scope>NUCLEOTIDE SEQUENCE</scope>
</reference>
<dbReference type="Proteomes" id="UP001497644">
    <property type="component" value="Chromosome 4"/>
</dbReference>
<dbReference type="AlphaFoldDB" id="A0AAV2NTV4"/>
<gene>
    <name evidence="1" type="ORF">LPLAT_LOCUS8824</name>
</gene>
<protein>
    <submittedName>
        <fullName evidence="1">Uncharacterized protein</fullName>
    </submittedName>
</protein>
<evidence type="ECO:0000313" key="1">
    <source>
        <dbReference type="EMBL" id="CAL1683006.1"/>
    </source>
</evidence>
<keyword evidence="2" id="KW-1185">Reference proteome</keyword>
<proteinExistence type="predicted"/>
<name>A0AAV2NTV4_9HYME</name>
<organism evidence="1 2">
    <name type="scientific">Lasius platythorax</name>
    <dbReference type="NCBI Taxonomy" id="488582"/>
    <lineage>
        <taxon>Eukaryota</taxon>
        <taxon>Metazoa</taxon>
        <taxon>Ecdysozoa</taxon>
        <taxon>Arthropoda</taxon>
        <taxon>Hexapoda</taxon>
        <taxon>Insecta</taxon>
        <taxon>Pterygota</taxon>
        <taxon>Neoptera</taxon>
        <taxon>Endopterygota</taxon>
        <taxon>Hymenoptera</taxon>
        <taxon>Apocrita</taxon>
        <taxon>Aculeata</taxon>
        <taxon>Formicoidea</taxon>
        <taxon>Formicidae</taxon>
        <taxon>Formicinae</taxon>
        <taxon>Lasius</taxon>
        <taxon>Lasius</taxon>
    </lineage>
</organism>
<accession>A0AAV2NTV4</accession>
<dbReference type="EMBL" id="OZ034827">
    <property type="protein sequence ID" value="CAL1683006.1"/>
    <property type="molecule type" value="Genomic_DNA"/>
</dbReference>
<sequence>MKGEERFQNYWPAVPRESEGRGNAHSWEMIPLCKRQMDMTLGQSPDRNSLGLFLVRRDDDCEGLNNETILIKEVLFLKQL</sequence>